<dbReference type="InterPro" id="IPR027396">
    <property type="entry name" value="DsrEFH-like"/>
</dbReference>
<organism evidence="4 5">
    <name type="scientific">Sodalis glossinidius (strain morsitans)</name>
    <dbReference type="NCBI Taxonomy" id="343509"/>
    <lineage>
        <taxon>Bacteria</taxon>
        <taxon>Pseudomonadati</taxon>
        <taxon>Pseudomonadota</taxon>
        <taxon>Gammaproteobacteria</taxon>
        <taxon>Enterobacterales</taxon>
        <taxon>Bruguierivoracaceae</taxon>
        <taxon>Sodalis</taxon>
    </lineage>
</organism>
<protein>
    <recommendedName>
        <fullName evidence="3">Protein TusB</fullName>
    </recommendedName>
    <alternativeName>
        <fullName evidence="3">tRNA 2-thiouridine synthesizing protein B</fullName>
    </alternativeName>
</protein>
<sequence>MLYTLSRSPYACDLAALLRIAQHGDDLLLLSDGVIAGLTGSPAACALGASPLTLHALENDIVARGLSAHLSPNIAIISYTDFVRLTEKQPQQMAW</sequence>
<dbReference type="NCBIfam" id="NF010035">
    <property type="entry name" value="PRK13510.1"/>
    <property type="match status" value="1"/>
</dbReference>
<dbReference type="GO" id="GO:1990228">
    <property type="term" value="C:sulfurtransferase complex"/>
    <property type="evidence" value="ECO:0007669"/>
    <property type="project" value="TreeGrafter"/>
</dbReference>
<dbReference type="Proteomes" id="UP000245838">
    <property type="component" value="Chromosome sggmmb4_Chromosome"/>
</dbReference>
<dbReference type="NCBIfam" id="TIGR03011">
    <property type="entry name" value="sulf_tusB_dsrH"/>
    <property type="match status" value="1"/>
</dbReference>
<accession>A0A193QN95</accession>
<dbReference type="Pfam" id="PF04077">
    <property type="entry name" value="DsrH"/>
    <property type="match status" value="1"/>
</dbReference>
<evidence type="ECO:0000256" key="2">
    <source>
        <dbReference type="ARBA" id="ARBA00022694"/>
    </source>
</evidence>
<evidence type="ECO:0000256" key="3">
    <source>
        <dbReference type="HAMAP-Rule" id="MF_01564"/>
    </source>
</evidence>
<dbReference type="Gene3D" id="3.40.1260.10">
    <property type="entry name" value="DsrEFH-like"/>
    <property type="match status" value="1"/>
</dbReference>
<comment type="function">
    <text evidence="3">Part of a sulfur-relay system required for 2-thiolation of 5-methylaminomethyl-2-thiouridine (mnm(5)s(2)U) at tRNA wobble positions.</text>
</comment>
<dbReference type="SMR" id="A0A193QN95"/>
<gene>
    <name evidence="3 4" type="primary">tusB</name>
    <name evidence="4" type="ORF">SGGMMB4_05420</name>
</gene>
<dbReference type="KEGG" id="sgl:SG2287"/>
<keyword evidence="2 3" id="KW-0819">tRNA processing</keyword>
<dbReference type="EMBL" id="LN854557">
    <property type="protein sequence ID" value="CRL46636.1"/>
    <property type="molecule type" value="Genomic_DNA"/>
</dbReference>
<evidence type="ECO:0000313" key="5">
    <source>
        <dbReference type="Proteomes" id="UP000245838"/>
    </source>
</evidence>
<comment type="similarity">
    <text evidence="3">Belongs to the DsrH/TusB family.</text>
</comment>
<proteinExistence type="inferred from homology"/>
<name>A0A193QN95_SODGM</name>
<dbReference type="GO" id="GO:0002143">
    <property type="term" value="P:tRNA wobble position uridine thiolation"/>
    <property type="evidence" value="ECO:0007669"/>
    <property type="project" value="InterPro"/>
</dbReference>
<keyword evidence="1 3" id="KW-0963">Cytoplasm</keyword>
<reference evidence="4 5" key="1">
    <citation type="submission" date="2015-05" db="EMBL/GenBank/DDBJ databases">
        <authorList>
            <person name="Goodhead I."/>
        </authorList>
    </citation>
    <scope>NUCLEOTIDE SEQUENCE [LARGE SCALE GENOMIC DNA]</scope>
    <source>
        <strain evidence="5">morsitans</strain>
    </source>
</reference>
<dbReference type="RefSeq" id="WP_011412095.1">
    <property type="nucleotide sequence ID" value="NC_007712.1"/>
</dbReference>
<dbReference type="InterPro" id="IPR007215">
    <property type="entry name" value="Sulphur_relay_TusB/DsrH"/>
</dbReference>
<dbReference type="PANTHER" id="PTHR37526:SF1">
    <property type="entry name" value="PROTEIN TUSB"/>
    <property type="match status" value="1"/>
</dbReference>
<comment type="subunit">
    <text evidence="3">Heterohexamer, formed by a dimer of trimers. The hexameric TusBCD complex contains 2 copies each of TusB, TusC and TusD. The TusBCD complex interacts with TusE.</text>
</comment>
<dbReference type="HAMAP" id="MF_01564">
    <property type="entry name" value="Thiourid_synth_B"/>
    <property type="match status" value="1"/>
</dbReference>
<comment type="subcellular location">
    <subcellularLocation>
        <location evidence="3">Cytoplasm</location>
    </subcellularLocation>
</comment>
<dbReference type="PANTHER" id="PTHR37526">
    <property type="entry name" value="PROTEIN TUSB"/>
    <property type="match status" value="1"/>
</dbReference>
<dbReference type="SUPFAM" id="SSF75169">
    <property type="entry name" value="DsrEFH-like"/>
    <property type="match status" value="1"/>
</dbReference>
<evidence type="ECO:0000313" key="4">
    <source>
        <dbReference type="EMBL" id="CRL46636.1"/>
    </source>
</evidence>
<dbReference type="AlphaFoldDB" id="A0A193QN95"/>
<evidence type="ECO:0000256" key="1">
    <source>
        <dbReference type="ARBA" id="ARBA00022490"/>
    </source>
</evidence>
<dbReference type="InterPro" id="IPR023526">
    <property type="entry name" value="Sulphur_relay_TusB"/>
</dbReference>
<dbReference type="OrthoDB" id="9795117at2"/>